<evidence type="ECO:0000313" key="9">
    <source>
        <dbReference type="EMBL" id="MBB3154953.1"/>
    </source>
</evidence>
<dbReference type="InterPro" id="IPR004089">
    <property type="entry name" value="MCPsignal_dom"/>
</dbReference>
<dbReference type="InterPro" id="IPR003660">
    <property type="entry name" value="HAMP_dom"/>
</dbReference>
<dbReference type="Gene3D" id="1.10.287.950">
    <property type="entry name" value="Methyl-accepting chemotaxis protein"/>
    <property type="match status" value="1"/>
</dbReference>
<dbReference type="Pfam" id="PF00672">
    <property type="entry name" value="HAMP"/>
    <property type="match status" value="1"/>
</dbReference>
<dbReference type="GO" id="GO:0007165">
    <property type="term" value="P:signal transduction"/>
    <property type="evidence" value="ECO:0007669"/>
    <property type="project" value="UniProtKB-KW"/>
</dbReference>
<dbReference type="PANTHER" id="PTHR32089">
    <property type="entry name" value="METHYL-ACCEPTING CHEMOTAXIS PROTEIN MCPB"/>
    <property type="match status" value="1"/>
</dbReference>
<name>A0A7W5CC27_9BACL</name>
<accession>A0A7W5CC27</accession>
<comment type="caution">
    <text evidence="9">The sequence shown here is derived from an EMBL/GenBank/DDBJ whole genome shotgun (WGS) entry which is preliminary data.</text>
</comment>
<feature type="domain" description="HAMP" evidence="8">
    <location>
        <begin position="209"/>
        <end position="262"/>
    </location>
</feature>
<dbReference type="SMART" id="SM00304">
    <property type="entry name" value="HAMP"/>
    <property type="match status" value="1"/>
</dbReference>
<gene>
    <name evidence="9" type="ORF">FHS16_005052</name>
</gene>
<dbReference type="PROSITE" id="PS50885">
    <property type="entry name" value="HAMP"/>
    <property type="match status" value="1"/>
</dbReference>
<dbReference type="PROSITE" id="PS50111">
    <property type="entry name" value="CHEMOTAXIS_TRANSDUC_2"/>
    <property type="match status" value="1"/>
</dbReference>
<dbReference type="CDD" id="cd06225">
    <property type="entry name" value="HAMP"/>
    <property type="match status" value="1"/>
</dbReference>
<organism evidence="9 10">
    <name type="scientific">Paenibacillus endophyticus</name>
    <dbReference type="NCBI Taxonomy" id="1294268"/>
    <lineage>
        <taxon>Bacteria</taxon>
        <taxon>Bacillati</taxon>
        <taxon>Bacillota</taxon>
        <taxon>Bacilli</taxon>
        <taxon>Bacillales</taxon>
        <taxon>Paenibacillaceae</taxon>
        <taxon>Paenibacillus</taxon>
    </lineage>
</organism>
<dbReference type="Pfam" id="PF00015">
    <property type="entry name" value="MCPsignal"/>
    <property type="match status" value="1"/>
</dbReference>
<dbReference type="Gene3D" id="6.10.340.10">
    <property type="match status" value="1"/>
</dbReference>
<evidence type="ECO:0000256" key="5">
    <source>
        <dbReference type="ARBA" id="ARBA00029447"/>
    </source>
</evidence>
<keyword evidence="2" id="KW-1003">Cell membrane</keyword>
<dbReference type="SUPFAM" id="SSF58104">
    <property type="entry name" value="Methyl-accepting chemotaxis protein (MCP) signaling domain"/>
    <property type="match status" value="1"/>
</dbReference>
<feature type="domain" description="Methyl-accepting transducer" evidence="7">
    <location>
        <begin position="281"/>
        <end position="552"/>
    </location>
</feature>
<reference evidence="9 10" key="1">
    <citation type="submission" date="2020-08" db="EMBL/GenBank/DDBJ databases">
        <title>Genomic Encyclopedia of Type Strains, Phase III (KMG-III): the genomes of soil and plant-associated and newly described type strains.</title>
        <authorList>
            <person name="Whitman W."/>
        </authorList>
    </citation>
    <scope>NUCLEOTIDE SEQUENCE [LARGE SCALE GENOMIC DNA]</scope>
    <source>
        <strain evidence="9 10">CECT 8234</strain>
    </source>
</reference>
<dbReference type="PANTHER" id="PTHR32089:SF112">
    <property type="entry name" value="LYSOZYME-LIKE PROTEIN-RELATED"/>
    <property type="match status" value="1"/>
</dbReference>
<evidence type="ECO:0000256" key="4">
    <source>
        <dbReference type="ARBA" id="ARBA00023224"/>
    </source>
</evidence>
<evidence type="ECO:0000256" key="1">
    <source>
        <dbReference type="ARBA" id="ARBA00004236"/>
    </source>
</evidence>
<keyword evidence="4 6" id="KW-0807">Transducer</keyword>
<evidence type="ECO:0000313" key="10">
    <source>
        <dbReference type="Proteomes" id="UP000518605"/>
    </source>
</evidence>
<dbReference type="AlphaFoldDB" id="A0A7W5CC27"/>
<keyword evidence="10" id="KW-1185">Reference proteome</keyword>
<dbReference type="SMART" id="SM00283">
    <property type="entry name" value="MA"/>
    <property type="match status" value="1"/>
</dbReference>
<proteinExistence type="inferred from homology"/>
<comment type="similarity">
    <text evidence="5">Belongs to the methyl-accepting chemotaxis (MCP) protein family.</text>
</comment>
<evidence type="ECO:0000256" key="2">
    <source>
        <dbReference type="ARBA" id="ARBA00022475"/>
    </source>
</evidence>
<sequence length="567" mass="64105">MNIMNGIRHQPIRNKLIIAFILVLLLMGTVSGAQMFMFNKYIDKYNTMLVSIEKSNALTGSLKSEFDPEIERIVNGRQTFEESGHHAMVQYIEDQLIELKQNESASLTKEKIDATNKTLDSLRSQLNKLNQLIIDKATVDEQTEAFENIVLISSLVESDLDQLIRAKLIVNSSEKDLITSQFQQNVLIYSSVFIVGIVVSLLIAWKISSEIAVPIRKLSINVSQLAQGNLSVEPVFSRNRDEIGKLCDAFNMMFETLRTIIDRVRETNEQVVTSSYQMDAGLHENKQAGEDIATATMKVSQSLYEHDEYVQLSVRECDELLRLFQTITTNSYKINTKAFDSLHIAEEGNQHIESFMEQFAKLKMTVSYVNQDAKLLYQLSSEMAVMLLNIRKISSETNILALNASIEAQRASEHGRGFAVIAGRVKQLAGQTANLSVQIDEKMANVRHTIHMIQNRMMESIEQLQFGEEVATKAQLGYQSIHEANVTVQAEIQTITEELSNGGERLNRIHYLVKEVNIRAERIKQDVYEISSMEEEQVAALEQIAASSDILTKHISELNDTVSIFQK</sequence>
<evidence type="ECO:0000256" key="3">
    <source>
        <dbReference type="ARBA" id="ARBA00023136"/>
    </source>
</evidence>
<protein>
    <submittedName>
        <fullName evidence="9">Methyl-accepting chemotaxis protein</fullName>
    </submittedName>
</protein>
<dbReference type="RefSeq" id="WP_183569195.1">
    <property type="nucleotide sequence ID" value="NZ_CBCSLB010000002.1"/>
</dbReference>
<dbReference type="Proteomes" id="UP000518605">
    <property type="component" value="Unassembled WGS sequence"/>
</dbReference>
<comment type="subcellular location">
    <subcellularLocation>
        <location evidence="1">Cell membrane</location>
    </subcellularLocation>
</comment>
<evidence type="ECO:0000259" key="7">
    <source>
        <dbReference type="PROSITE" id="PS50111"/>
    </source>
</evidence>
<keyword evidence="3" id="KW-0472">Membrane</keyword>
<dbReference type="GO" id="GO:0005886">
    <property type="term" value="C:plasma membrane"/>
    <property type="evidence" value="ECO:0007669"/>
    <property type="project" value="UniProtKB-SubCell"/>
</dbReference>
<evidence type="ECO:0000259" key="8">
    <source>
        <dbReference type="PROSITE" id="PS50885"/>
    </source>
</evidence>
<evidence type="ECO:0000256" key="6">
    <source>
        <dbReference type="PROSITE-ProRule" id="PRU00284"/>
    </source>
</evidence>
<dbReference type="EMBL" id="JACHXW010000020">
    <property type="protein sequence ID" value="MBB3154953.1"/>
    <property type="molecule type" value="Genomic_DNA"/>
</dbReference>